<organism evidence="1 2">
    <name type="scientific">Bauhinia variegata</name>
    <name type="common">Purple orchid tree</name>
    <name type="synonym">Phanera variegata</name>
    <dbReference type="NCBI Taxonomy" id="167791"/>
    <lineage>
        <taxon>Eukaryota</taxon>
        <taxon>Viridiplantae</taxon>
        <taxon>Streptophyta</taxon>
        <taxon>Embryophyta</taxon>
        <taxon>Tracheophyta</taxon>
        <taxon>Spermatophyta</taxon>
        <taxon>Magnoliopsida</taxon>
        <taxon>eudicotyledons</taxon>
        <taxon>Gunneridae</taxon>
        <taxon>Pentapetalae</taxon>
        <taxon>rosids</taxon>
        <taxon>fabids</taxon>
        <taxon>Fabales</taxon>
        <taxon>Fabaceae</taxon>
        <taxon>Cercidoideae</taxon>
        <taxon>Cercideae</taxon>
        <taxon>Bauhiniinae</taxon>
        <taxon>Bauhinia</taxon>
    </lineage>
</organism>
<dbReference type="EMBL" id="CM039439">
    <property type="protein sequence ID" value="KAI4295246.1"/>
    <property type="molecule type" value="Genomic_DNA"/>
</dbReference>
<protein>
    <submittedName>
        <fullName evidence="1">Uncharacterized protein</fullName>
    </submittedName>
</protein>
<evidence type="ECO:0000313" key="1">
    <source>
        <dbReference type="EMBL" id="KAI4295246.1"/>
    </source>
</evidence>
<accession>A0ACB9KDL4</accession>
<gene>
    <name evidence="1" type="ORF">L6164_035312</name>
</gene>
<reference evidence="1 2" key="1">
    <citation type="journal article" date="2022" name="DNA Res.">
        <title>Chromosomal-level genome assembly of the orchid tree Bauhinia variegata (Leguminosae; Cercidoideae) supports the allotetraploid origin hypothesis of Bauhinia.</title>
        <authorList>
            <person name="Zhong Y."/>
            <person name="Chen Y."/>
            <person name="Zheng D."/>
            <person name="Pang J."/>
            <person name="Liu Y."/>
            <person name="Luo S."/>
            <person name="Meng S."/>
            <person name="Qian L."/>
            <person name="Wei D."/>
            <person name="Dai S."/>
            <person name="Zhou R."/>
        </authorList>
    </citation>
    <scope>NUCLEOTIDE SEQUENCE [LARGE SCALE GENOMIC DNA]</scope>
    <source>
        <strain evidence="1">BV-YZ2020</strain>
    </source>
</reference>
<evidence type="ECO:0000313" key="2">
    <source>
        <dbReference type="Proteomes" id="UP000828941"/>
    </source>
</evidence>
<comment type="caution">
    <text evidence="1">The sequence shown here is derived from an EMBL/GenBank/DDBJ whole genome shotgun (WGS) entry which is preliminary data.</text>
</comment>
<keyword evidence="2" id="KW-1185">Reference proteome</keyword>
<sequence length="144" mass="16819">MDDREEKEVKEQDLNRLPYLKGVILEGLRRHPPGHFVLPHCHVTEDTVLNDYLIHKDGVINFMVADMGWDPKIWEDLMAFKPEGEGFVPVIIWQCSIWSTFVANLVWNFEWKKPANVANIDLSEKQEFTVVMKYPLEANISPRI</sequence>
<dbReference type="Proteomes" id="UP000828941">
    <property type="component" value="Chromosome 14"/>
</dbReference>
<proteinExistence type="predicted"/>
<name>A0ACB9KDL4_BAUVA</name>